<evidence type="ECO:0000313" key="4">
    <source>
        <dbReference type="Proteomes" id="UP000030816"/>
    </source>
</evidence>
<dbReference type="GeneID" id="63739019"/>
<name>A0A0B2WV85_METAS</name>
<dbReference type="GO" id="GO:0008289">
    <property type="term" value="F:lipid binding"/>
    <property type="evidence" value="ECO:0007669"/>
    <property type="project" value="InterPro"/>
</dbReference>
<accession>A0A0B2WV85</accession>
<reference evidence="3 4" key="1">
    <citation type="journal article" date="2014" name="Proc. Natl. Acad. Sci. U.S.A.">
        <title>Trajectory and genomic determinants of fungal-pathogen speciation and host adaptation.</title>
        <authorList>
            <person name="Hu X."/>
            <person name="Xiao G."/>
            <person name="Zheng P."/>
            <person name="Shang Y."/>
            <person name="Su Y."/>
            <person name="Zhang X."/>
            <person name="Liu X."/>
            <person name="Zhan S."/>
            <person name="St Leger R.J."/>
            <person name="Wang C."/>
        </authorList>
    </citation>
    <scope>NUCLEOTIDE SEQUENCE [LARGE SCALE GENOMIC DNA]</scope>
    <source>
        <strain evidence="3 4">ARSEF 1941</strain>
    </source>
</reference>
<keyword evidence="4" id="KW-1185">Reference proteome</keyword>
<feature type="region of interest" description="Disordered" evidence="1">
    <location>
        <begin position="1"/>
        <end position="20"/>
    </location>
</feature>
<dbReference type="OrthoDB" id="5407957at2759"/>
<dbReference type="HOGENOM" id="CLU_013290_0_0_1"/>
<evidence type="ECO:0000313" key="3">
    <source>
        <dbReference type="EMBL" id="KHN97549.1"/>
    </source>
</evidence>
<proteinExistence type="predicted"/>
<dbReference type="STRING" id="1081103.A0A0B2WV85"/>
<evidence type="ECO:0000259" key="2">
    <source>
        <dbReference type="Pfam" id="PF19343"/>
    </source>
</evidence>
<dbReference type="RefSeq" id="XP_040678615.1">
    <property type="nucleotide sequence ID" value="XM_040823362.1"/>
</dbReference>
<dbReference type="PANTHER" id="PTHR31138">
    <property type="entry name" value="CHROMOSOME 19, WHOLE GENOME SHOTGUN SEQUENCE"/>
    <property type="match status" value="1"/>
</dbReference>
<organism evidence="3 4">
    <name type="scientific">Metarhizium album (strain ARSEF 1941)</name>
    <dbReference type="NCBI Taxonomy" id="1081103"/>
    <lineage>
        <taxon>Eukaryota</taxon>
        <taxon>Fungi</taxon>
        <taxon>Dikarya</taxon>
        <taxon>Ascomycota</taxon>
        <taxon>Pezizomycotina</taxon>
        <taxon>Sordariomycetes</taxon>
        <taxon>Hypocreomycetidae</taxon>
        <taxon>Hypocreales</taxon>
        <taxon>Clavicipitaceae</taxon>
        <taxon>Metarhizium</taxon>
    </lineage>
</organism>
<dbReference type="Proteomes" id="UP000030816">
    <property type="component" value="Unassembled WGS sequence"/>
</dbReference>
<sequence>MSSCFGFCGSDDDDQGERQPLLPQYNQDTARQAQLHEKLHTYQMLRAMSNGYMPSNAQVMTHLRALLSSAVLNPPEQGALSSSGRALVRTARLWLQQLMDLAERKNSKDQLQDFIWYLSKAKLDVHVASVRENMSKSKARADASATVESLRTVASLAMLNRDFRVFVADVATIARQVLRDTALALGAASKEVGEKLDHPGDDIQALKKTDQEAQEPASSEHVKNQAKTVGETAYKEAVSVGEEAYTSVSEHMNAEAKDILMRRLRNAVTNLRKRTDYSESVSTLSRLLQKYLTIYLSVGSEAVDTLQGDMQDNSQVEKALHNFWLFLSSFGDAESWDRVRKSLSDFAEHNRTDGNLDEFVNQFANLVQEVLSKPEFFDNADERLDELRERLKKLTSGSSLGEDAGNLLKSVQQALESVAEDEDIRNMTSTSLRLIHILFPPGEVLNSDLVGDCINTFIPSLVQAVQYVPIPRLEVSTPAMDLLMENVIMQPGETVNRSSFLPYKLQLSTRNDVDITKYQFGTKSSVTSLVTTKLAGMSIAADDLGYWLRLHSGLLRFVDEGLASFRLDERGIDVTLDVEIARDRLDELVSLRGVRVKVHHLDYSLRKSKFSCLAWFLKPFLRPLLRKTLETQISSAMDQGLRTLNRELVFARERLRATRVCNPSDLWTFVRAVAARLMPSPDPDVYTRVGVEPGKGVFRGRYAPGSLVKVWEEEARDAEQNIFEYRQDGWRNAIFDLQTTPAS</sequence>
<dbReference type="InterPro" id="IPR017943">
    <property type="entry name" value="Bactericidal_perm-incr_a/b_dom"/>
</dbReference>
<dbReference type="AlphaFoldDB" id="A0A0B2WV85"/>
<evidence type="ECO:0000256" key="1">
    <source>
        <dbReference type="SAM" id="MobiDB-lite"/>
    </source>
</evidence>
<comment type="caution">
    <text evidence="3">The sequence shown here is derived from an EMBL/GenBank/DDBJ whole genome shotgun (WGS) entry which is preliminary data.</text>
</comment>
<feature type="region of interest" description="Disordered" evidence="1">
    <location>
        <begin position="208"/>
        <end position="227"/>
    </location>
</feature>
<feature type="domain" description="HAM1-like N-terminal" evidence="2">
    <location>
        <begin position="28"/>
        <end position="190"/>
    </location>
</feature>
<protein>
    <submittedName>
        <fullName evidence="3">Bactericidal permeability-increasing protein, alpha/beta domain protein</fullName>
    </submittedName>
</protein>
<feature type="domain" description="HAM1-like N-terminal" evidence="2">
    <location>
        <begin position="207"/>
        <end position="582"/>
    </location>
</feature>
<dbReference type="Pfam" id="PF19343">
    <property type="entry name" value="HAM1_N"/>
    <property type="match status" value="2"/>
</dbReference>
<dbReference type="SUPFAM" id="SSF55394">
    <property type="entry name" value="Bactericidal permeability-increasing protein, BPI"/>
    <property type="match status" value="1"/>
</dbReference>
<dbReference type="PANTHER" id="PTHR31138:SF4">
    <property type="entry name" value="DUF5923 DOMAIN-CONTAINING PROTEIN"/>
    <property type="match status" value="1"/>
</dbReference>
<dbReference type="EMBL" id="AZHE01000010">
    <property type="protein sequence ID" value="KHN97549.1"/>
    <property type="molecule type" value="Genomic_DNA"/>
</dbReference>
<dbReference type="InterPro" id="IPR045967">
    <property type="entry name" value="HAM1-like_N"/>
</dbReference>
<gene>
    <name evidence="3" type="ORF">MAM_04564</name>
</gene>